<reference evidence="2 3" key="1">
    <citation type="journal article" date="2009" name="Genome Res.">
        <title>Whole genome sequence of Desulfovibrio magneticus strain RS-1 revealed common gene clusters in magnetotactic bacteria.</title>
        <authorList>
            <person name="Nakazawa H."/>
            <person name="Arakaki A."/>
            <person name="Narita-Yamada S."/>
            <person name="Yashiro I."/>
            <person name="Jinno K."/>
            <person name="Aoki N."/>
            <person name="Tsuruyama A."/>
            <person name="Okamura Y."/>
            <person name="Tanikawa S."/>
            <person name="Fujita N."/>
            <person name="Takeyama H."/>
            <person name="Matsunaga T."/>
        </authorList>
    </citation>
    <scope>NUCLEOTIDE SEQUENCE [LARGE SCALE GENOMIC DNA]</scope>
    <source>
        <strain evidence="3">ATCC 700980 / DSM 13731 / RS-1</strain>
    </source>
</reference>
<evidence type="ECO:0000313" key="2">
    <source>
        <dbReference type="EMBL" id="BAH75997.1"/>
    </source>
</evidence>
<sequence>MTEEVMEKQEERDAAYAAAVASTYGDPEDGGEVAAGGPQPGAEEPASEAGLSSPPESGDTADPVAPPAEAGEGGPAAPDIDGDQGGETSGVLPHALTMSGRLRATKEELAALRAELEELRAARPAAPPAGPGQEVPKAVEIPEALKGDAAEFDELEPQLAPLLRDPGSLGAALRKTLDKFGAVPAAQQARLAVLEHELASLKQARASETSSAAAQAHVEAIVSQHPEVRGLFGNDPVERIRSRQFKDAVELWALETKKDPQDRDAALAVLARGNANDVNLLLSEYKQSLAASRSAELGDDAKRRAALAGGVDNKRGAKPRATPRDARAEAIQAVYGS</sequence>
<proteinExistence type="predicted"/>
<name>C4XTK0_SOLM1</name>
<dbReference type="EMBL" id="AP010904">
    <property type="protein sequence ID" value="BAH75997.1"/>
    <property type="molecule type" value="Genomic_DNA"/>
</dbReference>
<organism evidence="2 3">
    <name type="scientific">Solidesulfovibrio magneticus (strain ATCC 700980 / DSM 13731 / RS-1)</name>
    <name type="common">Desulfovibrio magneticus</name>
    <dbReference type="NCBI Taxonomy" id="573370"/>
    <lineage>
        <taxon>Bacteria</taxon>
        <taxon>Pseudomonadati</taxon>
        <taxon>Thermodesulfobacteriota</taxon>
        <taxon>Desulfovibrionia</taxon>
        <taxon>Desulfovibrionales</taxon>
        <taxon>Desulfovibrionaceae</taxon>
        <taxon>Solidesulfovibrio</taxon>
    </lineage>
</organism>
<feature type="region of interest" description="Disordered" evidence="1">
    <location>
        <begin position="1"/>
        <end position="100"/>
    </location>
</feature>
<dbReference type="Proteomes" id="UP000009071">
    <property type="component" value="Chromosome"/>
</dbReference>
<protein>
    <submittedName>
        <fullName evidence="2">Uncharacterized protein</fullName>
    </submittedName>
</protein>
<dbReference type="STRING" id="573370.DMR_25060"/>
<dbReference type="AlphaFoldDB" id="C4XTK0"/>
<dbReference type="KEGG" id="dma:DMR_25060"/>
<dbReference type="HOGENOM" id="CLU_823165_0_0_7"/>
<gene>
    <name evidence="2" type="ordered locus">DMR_25060</name>
</gene>
<feature type="compositionally biased region" description="Low complexity" evidence="1">
    <location>
        <begin position="61"/>
        <end position="79"/>
    </location>
</feature>
<accession>C4XTK0</accession>
<feature type="region of interest" description="Disordered" evidence="1">
    <location>
        <begin position="308"/>
        <end position="329"/>
    </location>
</feature>
<keyword evidence="3" id="KW-1185">Reference proteome</keyword>
<feature type="compositionally biased region" description="Basic and acidic residues" evidence="1">
    <location>
        <begin position="1"/>
        <end position="14"/>
    </location>
</feature>
<evidence type="ECO:0000256" key="1">
    <source>
        <dbReference type="SAM" id="MobiDB-lite"/>
    </source>
</evidence>
<evidence type="ECO:0000313" key="3">
    <source>
        <dbReference type="Proteomes" id="UP000009071"/>
    </source>
</evidence>